<evidence type="ECO:0000256" key="1">
    <source>
        <dbReference type="ARBA" id="ARBA00000085"/>
    </source>
</evidence>
<dbReference type="CDD" id="cd00082">
    <property type="entry name" value="HisKA"/>
    <property type="match status" value="1"/>
</dbReference>
<evidence type="ECO:0000313" key="13">
    <source>
        <dbReference type="Proteomes" id="UP001231370"/>
    </source>
</evidence>
<evidence type="ECO:0000259" key="10">
    <source>
        <dbReference type="PROSITE" id="PS50112"/>
    </source>
</evidence>
<dbReference type="SUPFAM" id="SSF55874">
    <property type="entry name" value="ATPase domain of HSP90 chaperone/DNA topoisomerase II/histidine kinase"/>
    <property type="match status" value="1"/>
</dbReference>
<dbReference type="InterPro" id="IPR013656">
    <property type="entry name" value="PAS_4"/>
</dbReference>
<feature type="transmembrane region" description="Helical" evidence="8">
    <location>
        <begin position="7"/>
        <end position="31"/>
    </location>
</feature>
<dbReference type="Pfam" id="PF02518">
    <property type="entry name" value="HATPase_c"/>
    <property type="match status" value="1"/>
</dbReference>
<dbReference type="Pfam" id="PF00512">
    <property type="entry name" value="HisKA"/>
    <property type="match status" value="1"/>
</dbReference>
<dbReference type="InterPro" id="IPR004358">
    <property type="entry name" value="Sig_transdc_His_kin-like_C"/>
</dbReference>
<dbReference type="InterPro" id="IPR000014">
    <property type="entry name" value="PAS"/>
</dbReference>
<keyword evidence="8" id="KW-0472">Membrane</keyword>
<dbReference type="Gene3D" id="1.10.287.130">
    <property type="match status" value="1"/>
</dbReference>
<name>A0ABT7BM08_9CYAN</name>
<keyword evidence="12" id="KW-0547">Nucleotide-binding</keyword>
<dbReference type="GO" id="GO:0005524">
    <property type="term" value="F:ATP binding"/>
    <property type="evidence" value="ECO:0007669"/>
    <property type="project" value="UniProtKB-KW"/>
</dbReference>
<dbReference type="PRINTS" id="PR00344">
    <property type="entry name" value="BCTRLSENSOR"/>
</dbReference>
<dbReference type="PANTHER" id="PTHR43047:SF64">
    <property type="entry name" value="HISTIDINE KINASE CONTAINING CHEY-HOMOLOGOUS RECEIVER DOMAIN AND PAS DOMAIN-RELATED"/>
    <property type="match status" value="1"/>
</dbReference>
<dbReference type="Gene3D" id="3.30.565.10">
    <property type="entry name" value="Histidine kinase-like ATPase, C-terminal domain"/>
    <property type="match status" value="1"/>
</dbReference>
<evidence type="ECO:0000256" key="8">
    <source>
        <dbReference type="SAM" id="Phobius"/>
    </source>
</evidence>
<evidence type="ECO:0000256" key="5">
    <source>
        <dbReference type="ARBA" id="ARBA00022777"/>
    </source>
</evidence>
<dbReference type="InterPro" id="IPR029016">
    <property type="entry name" value="GAF-like_dom_sf"/>
</dbReference>
<feature type="domain" description="PAS" evidence="10">
    <location>
        <begin position="281"/>
        <end position="351"/>
    </location>
</feature>
<dbReference type="InterPro" id="IPR003661">
    <property type="entry name" value="HisK_dim/P_dom"/>
</dbReference>
<keyword evidence="5" id="KW-0418">Kinase</keyword>
<evidence type="ECO:0000256" key="7">
    <source>
        <dbReference type="SAM" id="MobiDB-lite"/>
    </source>
</evidence>
<proteinExistence type="predicted"/>
<dbReference type="CDD" id="cd16922">
    <property type="entry name" value="HATPase_EvgS-ArcB-TorS-like"/>
    <property type="match status" value="1"/>
</dbReference>
<evidence type="ECO:0000256" key="4">
    <source>
        <dbReference type="ARBA" id="ARBA00022679"/>
    </source>
</evidence>
<evidence type="ECO:0000256" key="3">
    <source>
        <dbReference type="ARBA" id="ARBA00022553"/>
    </source>
</evidence>
<sequence>MFRYPSFPILVIAPLLVSSAIGIALTAWVYSSQSLPIPPGIWFAWTILLLTTSFGLKQAHTLHRKLRQHSQNEPTPSESPASEPLEPQHPADTSPNLLLALEQTLNTTPDFPSALHLILEQICQLTGWSYAEAWIPTADKSALQCSPIWHQNIQTLSPDHRIALQDFRHYTEGLILLPDEDIPGQVWYSNKPQWFGNLAQDNDIFSRGTLAQKVGLGAAFGLPIPIPAQETLTPNLIPRRSATLGILVFFTHYSSFQDSYWVKQLSDRALDFGRILHQKQVTTEFKTLFSAITDVILVFDDQGYIVNIAPTTPKPLYQMPAHLIGKSVQDIFEPNQSATFINLIWQSLNTQTTLQTEYQLTIEDQILWFSATIAPITDVSGMGDSVIWIARDITERKQVMEALSDAKEAAEKANQAKSHFLAKMSHELRTPLNAILGFTQVMIRHLSANQRSLTGTQIEDHFGYLKVIHNSGEHLLDLINDLLNWSKIEAGKMELHQSRFNLYDMLSTLYQMFKLKAEHQGLRLSFEVDTHVPPFIEGDSGKIRQVLINLLGNALKFTPEGGIRVGIHWREDRSLEEALLICEVQDTGIGIAPSELTHLFEPFVQSSGDRGFQEGTGLGLPISQQVVELMGGKLTVESEVGKGSRFQFTLPIKRETLGTSSDPIEYEVPAALRPNTTPLETPKEKVEEEDLSYVQASDWEKLQQATLAADEELLLNLIETIFTPNSQMRECLTEWVYDFQFDRVDRLIREQLSQKANGL</sequence>
<dbReference type="EC" id="2.7.13.3" evidence="2"/>
<keyword evidence="6" id="KW-0902">Two-component regulatory system</keyword>
<dbReference type="SMART" id="SM00387">
    <property type="entry name" value="HATPase_c"/>
    <property type="match status" value="1"/>
</dbReference>
<keyword evidence="4" id="KW-0808">Transferase</keyword>
<dbReference type="SUPFAM" id="SSF47384">
    <property type="entry name" value="Homodimeric domain of signal transducing histidine kinase"/>
    <property type="match status" value="1"/>
</dbReference>
<dbReference type="PANTHER" id="PTHR43047">
    <property type="entry name" value="TWO-COMPONENT HISTIDINE PROTEIN KINASE"/>
    <property type="match status" value="1"/>
</dbReference>
<dbReference type="PROSITE" id="PS50112">
    <property type="entry name" value="PAS"/>
    <property type="match status" value="1"/>
</dbReference>
<dbReference type="PROSITE" id="PS50109">
    <property type="entry name" value="HIS_KIN"/>
    <property type="match status" value="1"/>
</dbReference>
<feature type="domain" description="PAC" evidence="11">
    <location>
        <begin position="352"/>
        <end position="405"/>
    </location>
</feature>
<dbReference type="InterPro" id="IPR003594">
    <property type="entry name" value="HATPase_dom"/>
</dbReference>
<dbReference type="Gene3D" id="3.30.450.40">
    <property type="match status" value="1"/>
</dbReference>
<dbReference type="InterPro" id="IPR036097">
    <property type="entry name" value="HisK_dim/P_sf"/>
</dbReference>
<keyword evidence="3" id="KW-0597">Phosphoprotein</keyword>
<evidence type="ECO:0000313" key="12">
    <source>
        <dbReference type="EMBL" id="MDJ1179496.1"/>
    </source>
</evidence>
<protein>
    <recommendedName>
        <fullName evidence="2">histidine kinase</fullName>
        <ecNumber evidence="2">2.7.13.3</ecNumber>
    </recommendedName>
</protein>
<evidence type="ECO:0000256" key="2">
    <source>
        <dbReference type="ARBA" id="ARBA00012438"/>
    </source>
</evidence>
<dbReference type="InterPro" id="IPR036890">
    <property type="entry name" value="HATPase_C_sf"/>
</dbReference>
<dbReference type="InterPro" id="IPR005467">
    <property type="entry name" value="His_kinase_dom"/>
</dbReference>
<organism evidence="12 13">
    <name type="scientific">Roseofilum halophilum BLCC-M91</name>
    <dbReference type="NCBI Taxonomy" id="3022259"/>
    <lineage>
        <taxon>Bacteria</taxon>
        <taxon>Bacillati</taxon>
        <taxon>Cyanobacteriota</taxon>
        <taxon>Cyanophyceae</taxon>
        <taxon>Desertifilales</taxon>
        <taxon>Desertifilaceae</taxon>
        <taxon>Roseofilum</taxon>
        <taxon>Roseofilum halophilum</taxon>
    </lineage>
</organism>
<keyword evidence="8" id="KW-0812">Transmembrane</keyword>
<dbReference type="Pfam" id="PF08448">
    <property type="entry name" value="PAS_4"/>
    <property type="match status" value="1"/>
</dbReference>
<feature type="region of interest" description="Disordered" evidence="7">
    <location>
        <begin position="65"/>
        <end position="93"/>
    </location>
</feature>
<dbReference type="Gene3D" id="3.30.450.20">
    <property type="entry name" value="PAS domain"/>
    <property type="match status" value="1"/>
</dbReference>
<evidence type="ECO:0000259" key="11">
    <source>
        <dbReference type="PROSITE" id="PS50113"/>
    </source>
</evidence>
<evidence type="ECO:0000256" key="6">
    <source>
        <dbReference type="ARBA" id="ARBA00023012"/>
    </source>
</evidence>
<dbReference type="EMBL" id="JAQPOK010000087">
    <property type="protein sequence ID" value="MDJ1179496.1"/>
    <property type="molecule type" value="Genomic_DNA"/>
</dbReference>
<dbReference type="InterPro" id="IPR035965">
    <property type="entry name" value="PAS-like_dom_sf"/>
</dbReference>
<feature type="domain" description="Histidine kinase" evidence="9">
    <location>
        <begin position="423"/>
        <end position="654"/>
    </location>
</feature>
<dbReference type="SUPFAM" id="SSF55781">
    <property type="entry name" value="GAF domain-like"/>
    <property type="match status" value="1"/>
</dbReference>
<evidence type="ECO:0000259" key="9">
    <source>
        <dbReference type="PROSITE" id="PS50109"/>
    </source>
</evidence>
<comment type="caution">
    <text evidence="12">The sequence shown here is derived from an EMBL/GenBank/DDBJ whole genome shotgun (WGS) entry which is preliminary data.</text>
</comment>
<dbReference type="Proteomes" id="UP001231370">
    <property type="component" value="Unassembled WGS sequence"/>
</dbReference>
<feature type="compositionally biased region" description="Low complexity" evidence="7">
    <location>
        <begin position="73"/>
        <end position="85"/>
    </location>
</feature>
<dbReference type="SMART" id="SM00388">
    <property type="entry name" value="HisKA"/>
    <property type="match status" value="1"/>
</dbReference>
<comment type="catalytic activity">
    <reaction evidence="1">
        <text>ATP + protein L-histidine = ADP + protein N-phospho-L-histidine.</text>
        <dbReference type="EC" id="2.7.13.3"/>
    </reaction>
</comment>
<keyword evidence="8" id="KW-1133">Transmembrane helix</keyword>
<gene>
    <name evidence="12" type="ORF">PJF56_11535</name>
</gene>
<dbReference type="PROSITE" id="PS50113">
    <property type="entry name" value="PAC"/>
    <property type="match status" value="1"/>
</dbReference>
<accession>A0ABT7BM08</accession>
<reference evidence="12 13" key="1">
    <citation type="submission" date="2023-01" db="EMBL/GenBank/DDBJ databases">
        <title>Novel diversity within Roseofilum (Cyanobacteria; Desertifilaceae) from marine benthic mats with descriptions of four novel species.</title>
        <authorList>
            <person name="Wang Y."/>
            <person name="Berthold D.E."/>
            <person name="Hu J."/>
            <person name="Lefler F.W."/>
            <person name="Laughinghouse H.D. IV."/>
        </authorList>
    </citation>
    <scope>NUCLEOTIDE SEQUENCE [LARGE SCALE GENOMIC DNA]</scope>
    <source>
        <strain evidence="12 13">BLCC-M91</strain>
    </source>
</reference>
<dbReference type="RefSeq" id="WP_283762802.1">
    <property type="nucleotide sequence ID" value="NZ_JAQPOK010000087.1"/>
</dbReference>
<dbReference type="NCBIfam" id="TIGR00229">
    <property type="entry name" value="sensory_box"/>
    <property type="match status" value="1"/>
</dbReference>
<dbReference type="SUPFAM" id="SSF55785">
    <property type="entry name" value="PYP-like sensor domain (PAS domain)"/>
    <property type="match status" value="1"/>
</dbReference>
<dbReference type="InterPro" id="IPR000700">
    <property type="entry name" value="PAS-assoc_C"/>
</dbReference>
<keyword evidence="12" id="KW-0067">ATP-binding</keyword>
<keyword evidence="13" id="KW-1185">Reference proteome</keyword>